<dbReference type="InterPro" id="IPR044824">
    <property type="entry name" value="MAIN-like"/>
</dbReference>
<dbReference type="GO" id="GO:0010073">
    <property type="term" value="P:meristem maintenance"/>
    <property type="evidence" value="ECO:0007669"/>
    <property type="project" value="InterPro"/>
</dbReference>
<sequence length="404" mass="46756">MDDLGIILGPIDASVLTLQAKHRSTDIWNNDMGGDIKNLILHCRRREAVLSRSNRPHPRIVSYLQRAGFYGLYCLRFIQLDWALISAFVERWRPETHTFHLPLGEMTITLQDMEVMLGLPVDGRPVVRSTVLKWPDLCGELLGVIPPLGQVRWVPSKYDLGSVRRLVCYLMMLMRSLYSRQLCNAAKAKTKDIGGALILVQLWAWSRFPRMTPEIVSIQPIDYGVDAAGQPLPQGPYGIRWCNAKCQKNINTHVLHHYRSALGMQHPDGIVWQPYINANLPDYCLRGREIWRTVAPLICVHIVEMHCPDCVLRQFGMQQSIPRPINTDVTLHAVTLRKRDTDWTKKWKSHVDMWNNRFEHVITSDIVSDPMPYNDEYMVWYRRITRRYISKQSASFDALVRVFT</sequence>
<feature type="domain" description="Aminotransferase-like plant mobile" evidence="1">
    <location>
        <begin position="68"/>
        <end position="173"/>
    </location>
</feature>
<protein>
    <recommendedName>
        <fullName evidence="1">Aminotransferase-like plant mobile domain-containing protein</fullName>
    </recommendedName>
</protein>
<dbReference type="AlphaFoldDB" id="A0A2N9GBG6"/>
<dbReference type="InterPro" id="IPR019557">
    <property type="entry name" value="AminoTfrase-like_pln_mobile"/>
</dbReference>
<organism evidence="2">
    <name type="scientific">Fagus sylvatica</name>
    <name type="common">Beechnut</name>
    <dbReference type="NCBI Taxonomy" id="28930"/>
    <lineage>
        <taxon>Eukaryota</taxon>
        <taxon>Viridiplantae</taxon>
        <taxon>Streptophyta</taxon>
        <taxon>Embryophyta</taxon>
        <taxon>Tracheophyta</taxon>
        <taxon>Spermatophyta</taxon>
        <taxon>Magnoliopsida</taxon>
        <taxon>eudicotyledons</taxon>
        <taxon>Gunneridae</taxon>
        <taxon>Pentapetalae</taxon>
        <taxon>rosids</taxon>
        <taxon>fabids</taxon>
        <taxon>Fagales</taxon>
        <taxon>Fagaceae</taxon>
        <taxon>Fagus</taxon>
    </lineage>
</organism>
<gene>
    <name evidence="2" type="ORF">FSB_LOCUS24620</name>
</gene>
<dbReference type="PANTHER" id="PTHR46033:SF8">
    <property type="entry name" value="PROTEIN MAINTENANCE OF MERISTEMS-LIKE"/>
    <property type="match status" value="1"/>
</dbReference>
<dbReference type="Pfam" id="PF10536">
    <property type="entry name" value="PMD"/>
    <property type="match status" value="2"/>
</dbReference>
<dbReference type="PANTHER" id="PTHR46033">
    <property type="entry name" value="PROTEIN MAIN-LIKE 2"/>
    <property type="match status" value="1"/>
</dbReference>
<accession>A0A2N9GBG6</accession>
<name>A0A2N9GBG6_FAGSY</name>
<dbReference type="EMBL" id="OIVN01001696">
    <property type="protein sequence ID" value="SPC96738.1"/>
    <property type="molecule type" value="Genomic_DNA"/>
</dbReference>
<reference evidence="2" key="1">
    <citation type="submission" date="2018-02" db="EMBL/GenBank/DDBJ databases">
        <authorList>
            <person name="Cohen D.B."/>
            <person name="Kent A.D."/>
        </authorList>
    </citation>
    <scope>NUCLEOTIDE SEQUENCE</scope>
</reference>
<feature type="domain" description="Aminotransferase-like plant mobile" evidence="1">
    <location>
        <begin position="176"/>
        <end position="382"/>
    </location>
</feature>
<evidence type="ECO:0000259" key="1">
    <source>
        <dbReference type="Pfam" id="PF10536"/>
    </source>
</evidence>
<evidence type="ECO:0000313" key="2">
    <source>
        <dbReference type="EMBL" id="SPC96738.1"/>
    </source>
</evidence>
<proteinExistence type="predicted"/>